<comment type="caution">
    <text evidence="2">The sequence shown here is derived from an EMBL/GenBank/DDBJ whole genome shotgun (WGS) entry which is preliminary data.</text>
</comment>
<protein>
    <submittedName>
        <fullName evidence="2">Uncharacterized protein</fullName>
    </submittedName>
</protein>
<dbReference type="Proteomes" id="UP000412028">
    <property type="component" value="Unassembled WGS sequence"/>
</dbReference>
<organism evidence="2 3">
    <name type="scientific">Bifidobacterium tissieri</name>
    <dbReference type="NCBI Taxonomy" id="1630162"/>
    <lineage>
        <taxon>Bacteria</taxon>
        <taxon>Bacillati</taxon>
        <taxon>Actinomycetota</taxon>
        <taxon>Actinomycetes</taxon>
        <taxon>Bifidobacteriales</taxon>
        <taxon>Bifidobacteriaceae</taxon>
        <taxon>Bifidobacterium</taxon>
    </lineage>
</organism>
<gene>
    <name evidence="2" type="ORF">EMO89_02460</name>
</gene>
<dbReference type="AlphaFoldDB" id="A0A5M9ZVE7"/>
<evidence type="ECO:0000256" key="1">
    <source>
        <dbReference type="SAM" id="MobiDB-lite"/>
    </source>
</evidence>
<sequence length="107" mass="13141">MSDDEPLIDWNDPVLWAWIRTYRAHTMHVKRDKTGRSGHTAVEGECSDCHRTLPLTFDGRCRSCRKKWRRHHDPELREHINRLQRENRKRRKQRNHHQTKHTDKEQE</sequence>
<name>A0A5M9ZVE7_9BIFI</name>
<proteinExistence type="predicted"/>
<dbReference type="RefSeq" id="WP_150380780.1">
    <property type="nucleotide sequence ID" value="NZ_RZUI01000002.1"/>
</dbReference>
<feature type="compositionally biased region" description="Basic residues" evidence="1">
    <location>
        <begin position="87"/>
        <end position="99"/>
    </location>
</feature>
<feature type="compositionally biased region" description="Basic and acidic residues" evidence="1">
    <location>
        <begin position="75"/>
        <end position="86"/>
    </location>
</feature>
<accession>A0A5M9ZVE7</accession>
<evidence type="ECO:0000313" key="3">
    <source>
        <dbReference type="Proteomes" id="UP000412028"/>
    </source>
</evidence>
<reference evidence="2 3" key="1">
    <citation type="journal article" date="2019" name="Syst. Appl. Microbiol.">
        <title>Characterization of Bifidobacterium species in feaces of the Egyptian fruit bat: Description of B. vespertilionis sp. nov. and B. rousetti sp. nov.</title>
        <authorList>
            <person name="Modesto M."/>
            <person name="Satti M."/>
            <person name="Watanabe K."/>
            <person name="Puglisi E."/>
            <person name="Morelli L."/>
            <person name="Huang C.-H."/>
            <person name="Liou J.-S."/>
            <person name="Miyashita M."/>
            <person name="Tamura T."/>
            <person name="Saito S."/>
            <person name="Mori K."/>
            <person name="Huang L."/>
            <person name="Sciavilla P."/>
            <person name="Sandri C."/>
            <person name="Spiezio C."/>
            <person name="Vitali F."/>
            <person name="Cavalieri D."/>
            <person name="Perpetuini G."/>
            <person name="Tofalo R."/>
            <person name="Bonetti A."/>
            <person name="Arita M."/>
            <person name="Mattarelli P."/>
        </authorList>
    </citation>
    <scope>NUCLEOTIDE SEQUENCE [LARGE SCALE GENOMIC DNA]</scope>
    <source>
        <strain evidence="2 3">RST7</strain>
    </source>
</reference>
<evidence type="ECO:0000313" key="2">
    <source>
        <dbReference type="EMBL" id="KAA8831607.1"/>
    </source>
</evidence>
<feature type="region of interest" description="Disordered" evidence="1">
    <location>
        <begin position="75"/>
        <end position="107"/>
    </location>
</feature>
<dbReference type="EMBL" id="RZUI01000002">
    <property type="protein sequence ID" value="KAA8831607.1"/>
    <property type="molecule type" value="Genomic_DNA"/>
</dbReference>